<dbReference type="AlphaFoldDB" id="A0A1B8GAE8"/>
<dbReference type="SUPFAM" id="SSF52499">
    <property type="entry name" value="Isochorismatase-like hydrolases"/>
    <property type="match status" value="1"/>
</dbReference>
<evidence type="ECO:0000256" key="3">
    <source>
        <dbReference type="ARBA" id="ARBA00022723"/>
    </source>
</evidence>
<comment type="similarity">
    <text evidence="1">Belongs to the isochorismatase family.</text>
</comment>
<gene>
    <name evidence="9" type="primary">PNC1</name>
    <name evidence="9" type="ORF">VE01_09122</name>
</gene>
<keyword evidence="10" id="KW-1185">Reference proteome</keyword>
<comment type="pathway">
    <text evidence="5">Cofactor biosynthesis; nicotinate biosynthesis; nicotinate from nicotinamide: step 1/1.</text>
</comment>
<dbReference type="GO" id="GO:0019363">
    <property type="term" value="P:pyridine nucleotide biosynthetic process"/>
    <property type="evidence" value="ECO:0007669"/>
    <property type="project" value="UniProtKB-KW"/>
</dbReference>
<dbReference type="Proteomes" id="UP000091956">
    <property type="component" value="Unassembled WGS sequence"/>
</dbReference>
<dbReference type="GO" id="GO:0046872">
    <property type="term" value="F:metal ion binding"/>
    <property type="evidence" value="ECO:0007669"/>
    <property type="project" value="UniProtKB-KW"/>
</dbReference>
<feature type="domain" description="Isochorismatase-like" evidence="8">
    <location>
        <begin position="9"/>
        <end position="215"/>
    </location>
</feature>
<dbReference type="Pfam" id="PF00857">
    <property type="entry name" value="Isochorismatase"/>
    <property type="match status" value="1"/>
</dbReference>
<evidence type="ECO:0000256" key="6">
    <source>
        <dbReference type="ARBA" id="ARBA00039017"/>
    </source>
</evidence>
<dbReference type="RefSeq" id="XP_018126490.1">
    <property type="nucleotide sequence ID" value="XM_018278538.2"/>
</dbReference>
<dbReference type="InterPro" id="IPR036380">
    <property type="entry name" value="Isochorismatase-like_sf"/>
</dbReference>
<dbReference type="GO" id="GO:0008936">
    <property type="term" value="F:nicotinamidase activity"/>
    <property type="evidence" value="ECO:0007669"/>
    <property type="project" value="UniProtKB-EC"/>
</dbReference>
<protein>
    <recommendedName>
        <fullName evidence="6">nicotinamidase</fullName>
        <ecNumber evidence="6">3.5.1.19</ecNumber>
    </recommendedName>
    <alternativeName>
        <fullName evidence="7">Nicotinamide deamidase</fullName>
    </alternativeName>
</protein>
<dbReference type="EC" id="3.5.1.19" evidence="6"/>
<evidence type="ECO:0000256" key="4">
    <source>
        <dbReference type="ARBA" id="ARBA00022801"/>
    </source>
</evidence>
<evidence type="ECO:0000256" key="1">
    <source>
        <dbReference type="ARBA" id="ARBA00006336"/>
    </source>
</evidence>
<evidence type="ECO:0000256" key="5">
    <source>
        <dbReference type="ARBA" id="ARBA00037900"/>
    </source>
</evidence>
<dbReference type="InterPro" id="IPR000868">
    <property type="entry name" value="Isochorismatase-like_dom"/>
</dbReference>
<reference evidence="10" key="2">
    <citation type="journal article" date="2018" name="Nat. Commun.">
        <title>Extreme sensitivity to ultraviolet light in the fungal pathogen causing white-nose syndrome of bats.</title>
        <authorList>
            <person name="Palmer J.M."/>
            <person name="Drees K.P."/>
            <person name="Foster J.T."/>
            <person name="Lindner D.L."/>
        </authorList>
    </citation>
    <scope>NUCLEOTIDE SEQUENCE [LARGE SCALE GENOMIC DNA]</scope>
    <source>
        <strain evidence="10">UAMH 10579</strain>
    </source>
</reference>
<dbReference type="CDD" id="cd01011">
    <property type="entry name" value="nicotinamidase"/>
    <property type="match status" value="1"/>
</dbReference>
<dbReference type="OrthoDB" id="3341310at2759"/>
<organism evidence="9 10">
    <name type="scientific">Pseudogymnoascus verrucosus</name>
    <dbReference type="NCBI Taxonomy" id="342668"/>
    <lineage>
        <taxon>Eukaryota</taxon>
        <taxon>Fungi</taxon>
        <taxon>Dikarya</taxon>
        <taxon>Ascomycota</taxon>
        <taxon>Pezizomycotina</taxon>
        <taxon>Leotiomycetes</taxon>
        <taxon>Thelebolales</taxon>
        <taxon>Thelebolaceae</taxon>
        <taxon>Pseudogymnoascus</taxon>
    </lineage>
</organism>
<keyword evidence="4" id="KW-0378">Hydrolase</keyword>
<dbReference type="GeneID" id="28842508"/>
<name>A0A1B8GAE8_9PEZI</name>
<dbReference type="PANTHER" id="PTHR11080:SF2">
    <property type="entry name" value="LD05707P"/>
    <property type="match status" value="1"/>
</dbReference>
<dbReference type="Gene3D" id="3.40.50.850">
    <property type="entry name" value="Isochorismatase-like"/>
    <property type="match status" value="1"/>
</dbReference>
<keyword evidence="3" id="KW-0479">Metal-binding</keyword>
<evidence type="ECO:0000256" key="7">
    <source>
        <dbReference type="ARBA" id="ARBA00043224"/>
    </source>
</evidence>
<evidence type="ECO:0000259" key="8">
    <source>
        <dbReference type="Pfam" id="PF00857"/>
    </source>
</evidence>
<evidence type="ECO:0000256" key="2">
    <source>
        <dbReference type="ARBA" id="ARBA00022642"/>
    </source>
</evidence>
<sequence length="231" mass="24982">MAEPAFEPALIIVDFQEDFCPPSGALAVPQGRSILTTLNTLLAYPFVLKIATKDWHPAGHISFASSHPGKEAFTSFATITNPQNPSEKYESRLWPDHCVQGSPGAELVKDLDLSKVDRIVEKGQMASVEMYSAFYPPLSSPRVGDSGLSALLKEKGVTDVYVVGLAADYCVAATAEDAVKEGFKVVIVEEGTRAVEPEKWGEKKKELEGKGVRVLGMKGKEVGRVMLNTKA</sequence>
<keyword evidence="2" id="KW-0662">Pyridine nucleotide biosynthesis</keyword>
<dbReference type="InterPro" id="IPR052347">
    <property type="entry name" value="Isochorismatase_Nicotinamidase"/>
</dbReference>
<dbReference type="EMBL" id="KV460262">
    <property type="protein sequence ID" value="OBT92757.1"/>
    <property type="molecule type" value="Genomic_DNA"/>
</dbReference>
<dbReference type="STRING" id="342668.A0A1B8GAE8"/>
<evidence type="ECO:0000313" key="9">
    <source>
        <dbReference type="EMBL" id="OBT92757.1"/>
    </source>
</evidence>
<dbReference type="PANTHER" id="PTHR11080">
    <property type="entry name" value="PYRAZINAMIDASE/NICOTINAMIDASE"/>
    <property type="match status" value="1"/>
</dbReference>
<reference evidence="9 10" key="1">
    <citation type="submission" date="2016-03" db="EMBL/GenBank/DDBJ databases">
        <title>Comparative genomics of Pseudogymnoascus destructans, the fungus causing white-nose syndrome of bats.</title>
        <authorList>
            <person name="Palmer J.M."/>
            <person name="Drees K.P."/>
            <person name="Foster J.T."/>
            <person name="Lindner D.L."/>
        </authorList>
    </citation>
    <scope>NUCLEOTIDE SEQUENCE [LARGE SCALE GENOMIC DNA]</scope>
    <source>
        <strain evidence="9 10">UAMH 10579</strain>
    </source>
</reference>
<proteinExistence type="inferred from homology"/>
<accession>A0A1B8GAE8</accession>
<evidence type="ECO:0000313" key="10">
    <source>
        <dbReference type="Proteomes" id="UP000091956"/>
    </source>
</evidence>